<sequence length="262" mass="28949">RFAFYGVVAKGSQELADQAIESAKKAWEFWQKVSYRQRAEYLFKAAELMRTQRFELLAWLVFEAGKNWREADVDVAEAIDFLEYYGRQMLLLGEPRLTEAQIPAETNVSYYTPRGIGLVLGIWNFPCAINTGMNAASIVAGNAVIFKPASLTPVIGYKIVEIFQEAGLPDGVLNYLPGAGEEVGEYLVKHPDISVIVLTGSKDAGLRIDKLAGEHPHRYGIKRRVLETGGKNALIVDSDADLDEAIKGTVASWLGYQGQKCS</sequence>
<evidence type="ECO:0000256" key="1">
    <source>
        <dbReference type="ARBA" id="ARBA00023002"/>
    </source>
</evidence>
<gene>
    <name evidence="4" type="ORF">S06H3_21038</name>
</gene>
<dbReference type="PANTHER" id="PTHR42862:SF1">
    <property type="entry name" value="DELTA-1-PYRROLINE-5-CARBOXYLATE DEHYDROGENASE 2, ISOFORM A-RELATED"/>
    <property type="match status" value="1"/>
</dbReference>
<evidence type="ECO:0000313" key="4">
    <source>
        <dbReference type="EMBL" id="GAI03083.1"/>
    </source>
</evidence>
<reference evidence="4" key="1">
    <citation type="journal article" date="2014" name="Front. Microbiol.">
        <title>High frequency of phylogenetically diverse reductive dehalogenase-homologous genes in deep subseafloor sedimentary metagenomes.</title>
        <authorList>
            <person name="Kawai M."/>
            <person name="Futagami T."/>
            <person name="Toyoda A."/>
            <person name="Takaki Y."/>
            <person name="Nishi S."/>
            <person name="Hori S."/>
            <person name="Arai W."/>
            <person name="Tsubouchi T."/>
            <person name="Morono Y."/>
            <person name="Uchiyama I."/>
            <person name="Ito T."/>
            <person name="Fujiyama A."/>
            <person name="Inagaki F."/>
            <person name="Takami H."/>
        </authorList>
    </citation>
    <scope>NUCLEOTIDE SEQUENCE</scope>
    <source>
        <strain evidence="4">Expedition CK06-06</strain>
    </source>
</reference>
<dbReference type="GO" id="GO:0010133">
    <property type="term" value="P:L-proline catabolic process to L-glutamate"/>
    <property type="evidence" value="ECO:0007669"/>
    <property type="project" value="TreeGrafter"/>
</dbReference>
<name>X1K900_9ZZZZ</name>
<feature type="non-terminal residue" evidence="4">
    <location>
        <position position="1"/>
    </location>
</feature>
<dbReference type="GO" id="GO:0003842">
    <property type="term" value="F:L-glutamate gamma-semialdehyde dehydrogenase activity"/>
    <property type="evidence" value="ECO:0007669"/>
    <property type="project" value="TreeGrafter"/>
</dbReference>
<organism evidence="4">
    <name type="scientific">marine sediment metagenome</name>
    <dbReference type="NCBI Taxonomy" id="412755"/>
    <lineage>
        <taxon>unclassified sequences</taxon>
        <taxon>metagenomes</taxon>
        <taxon>ecological metagenomes</taxon>
    </lineage>
</organism>
<dbReference type="InterPro" id="IPR050485">
    <property type="entry name" value="Proline_metab_enzyme"/>
</dbReference>
<evidence type="ECO:0000256" key="2">
    <source>
        <dbReference type="ARBA" id="ARBA00023027"/>
    </source>
</evidence>
<dbReference type="InterPro" id="IPR016162">
    <property type="entry name" value="Ald_DH_N"/>
</dbReference>
<proteinExistence type="predicted"/>
<dbReference type="GO" id="GO:0009898">
    <property type="term" value="C:cytoplasmic side of plasma membrane"/>
    <property type="evidence" value="ECO:0007669"/>
    <property type="project" value="TreeGrafter"/>
</dbReference>
<dbReference type="InterPro" id="IPR016161">
    <property type="entry name" value="Ald_DH/histidinol_DH"/>
</dbReference>
<protein>
    <recommendedName>
        <fullName evidence="3">Aldehyde dehydrogenase domain-containing protein</fullName>
    </recommendedName>
</protein>
<dbReference type="InterPro" id="IPR016163">
    <property type="entry name" value="Ald_DH_C"/>
</dbReference>
<feature type="domain" description="Aldehyde dehydrogenase" evidence="3">
    <location>
        <begin position="7"/>
        <end position="262"/>
    </location>
</feature>
<dbReference type="PANTHER" id="PTHR42862">
    <property type="entry name" value="DELTA-1-PYRROLINE-5-CARBOXYLATE DEHYDROGENASE 1, ISOFORM A-RELATED"/>
    <property type="match status" value="1"/>
</dbReference>
<evidence type="ECO:0000259" key="3">
    <source>
        <dbReference type="Pfam" id="PF00171"/>
    </source>
</evidence>
<dbReference type="SUPFAM" id="SSF53720">
    <property type="entry name" value="ALDH-like"/>
    <property type="match status" value="1"/>
</dbReference>
<accession>X1K900</accession>
<dbReference type="InterPro" id="IPR029510">
    <property type="entry name" value="Ald_DH_CS_GLU"/>
</dbReference>
<dbReference type="Pfam" id="PF00171">
    <property type="entry name" value="Aldedh"/>
    <property type="match status" value="1"/>
</dbReference>
<dbReference type="InterPro" id="IPR015590">
    <property type="entry name" value="Aldehyde_DH_dom"/>
</dbReference>
<dbReference type="PROSITE" id="PS00687">
    <property type="entry name" value="ALDEHYDE_DEHYDR_GLU"/>
    <property type="match status" value="1"/>
</dbReference>
<dbReference type="EMBL" id="BARV01010983">
    <property type="protein sequence ID" value="GAI03083.1"/>
    <property type="molecule type" value="Genomic_DNA"/>
</dbReference>
<dbReference type="Gene3D" id="3.40.605.10">
    <property type="entry name" value="Aldehyde Dehydrogenase, Chain A, domain 1"/>
    <property type="match status" value="1"/>
</dbReference>
<feature type="non-terminal residue" evidence="4">
    <location>
        <position position="262"/>
    </location>
</feature>
<dbReference type="Gene3D" id="3.40.309.10">
    <property type="entry name" value="Aldehyde Dehydrogenase, Chain A, domain 2"/>
    <property type="match status" value="1"/>
</dbReference>
<comment type="caution">
    <text evidence="4">The sequence shown here is derived from an EMBL/GenBank/DDBJ whole genome shotgun (WGS) entry which is preliminary data.</text>
</comment>
<dbReference type="AlphaFoldDB" id="X1K900"/>
<keyword evidence="2" id="KW-0520">NAD</keyword>
<keyword evidence="1" id="KW-0560">Oxidoreductase</keyword>